<dbReference type="EMBL" id="ML180817">
    <property type="protein sequence ID" value="THU76597.1"/>
    <property type="molecule type" value="Genomic_DNA"/>
</dbReference>
<evidence type="ECO:0000256" key="1">
    <source>
        <dbReference type="SAM" id="MobiDB-lite"/>
    </source>
</evidence>
<feature type="non-terminal residue" evidence="2">
    <location>
        <position position="186"/>
    </location>
</feature>
<organism evidence="2 3">
    <name type="scientific">Dendrothele bispora (strain CBS 962.96)</name>
    <dbReference type="NCBI Taxonomy" id="1314807"/>
    <lineage>
        <taxon>Eukaryota</taxon>
        <taxon>Fungi</taxon>
        <taxon>Dikarya</taxon>
        <taxon>Basidiomycota</taxon>
        <taxon>Agaricomycotina</taxon>
        <taxon>Agaricomycetes</taxon>
        <taxon>Agaricomycetidae</taxon>
        <taxon>Agaricales</taxon>
        <taxon>Agaricales incertae sedis</taxon>
        <taxon>Dendrothele</taxon>
    </lineage>
</organism>
<evidence type="ECO:0000313" key="2">
    <source>
        <dbReference type="EMBL" id="THU76597.1"/>
    </source>
</evidence>
<accession>A0A4S8KM11</accession>
<sequence length="186" mass="19459">MVSIINKRATRRSYPFHSIPPSQPLHLNPSISTPPSQPLHLNPSISTPPSQSLHLKYDMERGTRSGRTYSSWVVAQVLENQPDSSPLRVSSSFHLADALQEAEWRCNIEVVGGMLGSENDDGELLPAPVASQVASAAASPAASPAAAPSPAAGCSSPPPQEATSLASAGKPTNGHAPEIGFQQPQA</sequence>
<keyword evidence="3" id="KW-1185">Reference proteome</keyword>
<evidence type="ECO:0000313" key="3">
    <source>
        <dbReference type="Proteomes" id="UP000297245"/>
    </source>
</evidence>
<dbReference type="Proteomes" id="UP000297245">
    <property type="component" value="Unassembled WGS sequence"/>
</dbReference>
<protein>
    <submittedName>
        <fullName evidence="2">Uncharacterized protein</fullName>
    </submittedName>
</protein>
<proteinExistence type="predicted"/>
<feature type="compositionally biased region" description="Low complexity" evidence="1">
    <location>
        <begin position="131"/>
        <end position="155"/>
    </location>
</feature>
<name>A0A4S8KM11_DENBC</name>
<gene>
    <name evidence="2" type="ORF">K435DRAFT_878996</name>
</gene>
<feature type="region of interest" description="Disordered" evidence="1">
    <location>
        <begin position="131"/>
        <end position="186"/>
    </location>
</feature>
<reference evidence="2 3" key="1">
    <citation type="journal article" date="2019" name="Nat. Ecol. Evol.">
        <title>Megaphylogeny resolves global patterns of mushroom evolution.</title>
        <authorList>
            <person name="Varga T."/>
            <person name="Krizsan K."/>
            <person name="Foldi C."/>
            <person name="Dima B."/>
            <person name="Sanchez-Garcia M."/>
            <person name="Sanchez-Ramirez S."/>
            <person name="Szollosi G.J."/>
            <person name="Szarkandi J.G."/>
            <person name="Papp V."/>
            <person name="Albert L."/>
            <person name="Andreopoulos W."/>
            <person name="Angelini C."/>
            <person name="Antonin V."/>
            <person name="Barry K.W."/>
            <person name="Bougher N.L."/>
            <person name="Buchanan P."/>
            <person name="Buyck B."/>
            <person name="Bense V."/>
            <person name="Catcheside P."/>
            <person name="Chovatia M."/>
            <person name="Cooper J."/>
            <person name="Damon W."/>
            <person name="Desjardin D."/>
            <person name="Finy P."/>
            <person name="Geml J."/>
            <person name="Haridas S."/>
            <person name="Hughes K."/>
            <person name="Justo A."/>
            <person name="Karasinski D."/>
            <person name="Kautmanova I."/>
            <person name="Kiss B."/>
            <person name="Kocsube S."/>
            <person name="Kotiranta H."/>
            <person name="LaButti K.M."/>
            <person name="Lechner B.E."/>
            <person name="Liimatainen K."/>
            <person name="Lipzen A."/>
            <person name="Lukacs Z."/>
            <person name="Mihaltcheva S."/>
            <person name="Morgado L.N."/>
            <person name="Niskanen T."/>
            <person name="Noordeloos M.E."/>
            <person name="Ohm R.A."/>
            <person name="Ortiz-Santana B."/>
            <person name="Ovrebo C."/>
            <person name="Racz N."/>
            <person name="Riley R."/>
            <person name="Savchenko A."/>
            <person name="Shiryaev A."/>
            <person name="Soop K."/>
            <person name="Spirin V."/>
            <person name="Szebenyi C."/>
            <person name="Tomsovsky M."/>
            <person name="Tulloss R.E."/>
            <person name="Uehling J."/>
            <person name="Grigoriev I.V."/>
            <person name="Vagvolgyi C."/>
            <person name="Papp T."/>
            <person name="Martin F.M."/>
            <person name="Miettinen O."/>
            <person name="Hibbett D.S."/>
            <person name="Nagy L.G."/>
        </authorList>
    </citation>
    <scope>NUCLEOTIDE SEQUENCE [LARGE SCALE GENOMIC DNA]</scope>
    <source>
        <strain evidence="2 3">CBS 962.96</strain>
    </source>
</reference>
<feature type="region of interest" description="Disordered" evidence="1">
    <location>
        <begin position="14"/>
        <end position="51"/>
    </location>
</feature>
<dbReference type="AlphaFoldDB" id="A0A4S8KM11"/>
<dbReference type="OrthoDB" id="10657634at2759"/>